<evidence type="ECO:0000256" key="6">
    <source>
        <dbReference type="ARBA" id="ARBA00022908"/>
    </source>
</evidence>
<dbReference type="InterPro" id="IPR041588">
    <property type="entry name" value="Integrase_H2C2"/>
</dbReference>
<dbReference type="GO" id="GO:0046872">
    <property type="term" value="F:metal ion binding"/>
    <property type="evidence" value="ECO:0007669"/>
    <property type="project" value="UniProtKB-KW"/>
</dbReference>
<dbReference type="EMBL" id="JAROKS010000020">
    <property type="protein sequence ID" value="KAK1791331.1"/>
    <property type="molecule type" value="Genomic_DNA"/>
</dbReference>
<dbReference type="PANTHER" id="PTHR37984">
    <property type="entry name" value="PROTEIN CBG26694"/>
    <property type="match status" value="1"/>
</dbReference>
<dbReference type="GO" id="GO:0003887">
    <property type="term" value="F:DNA-directed DNA polymerase activity"/>
    <property type="evidence" value="ECO:0007669"/>
    <property type="project" value="UniProtKB-KW"/>
</dbReference>
<evidence type="ECO:0000256" key="8">
    <source>
        <dbReference type="ARBA" id="ARBA00022932"/>
    </source>
</evidence>
<keyword evidence="9" id="KW-0238">DNA-binding</keyword>
<feature type="region of interest" description="Disordered" evidence="12">
    <location>
        <begin position="465"/>
        <end position="595"/>
    </location>
</feature>
<keyword evidence="6" id="KW-0229">DNA integration</keyword>
<evidence type="ECO:0000256" key="10">
    <source>
        <dbReference type="ARBA" id="ARBA00023172"/>
    </source>
</evidence>
<dbReference type="Gene3D" id="2.40.50.40">
    <property type="match status" value="1"/>
</dbReference>
<evidence type="ECO:0000256" key="2">
    <source>
        <dbReference type="ARBA" id="ARBA00022723"/>
    </source>
</evidence>
<dbReference type="InterPro" id="IPR001584">
    <property type="entry name" value="Integrase_cat-core"/>
</dbReference>
<gene>
    <name evidence="14" type="ORF">P4O66_013347</name>
</gene>
<evidence type="ECO:0000259" key="13">
    <source>
        <dbReference type="PROSITE" id="PS50994"/>
    </source>
</evidence>
<keyword evidence="3" id="KW-0064">Aspartyl protease</keyword>
<dbReference type="GO" id="GO:0006310">
    <property type="term" value="P:DNA recombination"/>
    <property type="evidence" value="ECO:0007669"/>
    <property type="project" value="UniProtKB-KW"/>
</dbReference>
<dbReference type="GO" id="GO:0006508">
    <property type="term" value="P:proteolysis"/>
    <property type="evidence" value="ECO:0007669"/>
    <property type="project" value="UniProtKB-KW"/>
</dbReference>
<dbReference type="InterPro" id="IPR050951">
    <property type="entry name" value="Retrovirus_Pol_polyprotein"/>
</dbReference>
<accession>A0AAD8Z2N3</accession>
<keyword evidence="1" id="KW-0645">Protease</keyword>
<organism evidence="14 15">
    <name type="scientific">Electrophorus voltai</name>
    <dbReference type="NCBI Taxonomy" id="2609070"/>
    <lineage>
        <taxon>Eukaryota</taxon>
        <taxon>Metazoa</taxon>
        <taxon>Chordata</taxon>
        <taxon>Craniata</taxon>
        <taxon>Vertebrata</taxon>
        <taxon>Euteleostomi</taxon>
        <taxon>Actinopterygii</taxon>
        <taxon>Neopterygii</taxon>
        <taxon>Teleostei</taxon>
        <taxon>Ostariophysi</taxon>
        <taxon>Gymnotiformes</taxon>
        <taxon>Gymnotoidei</taxon>
        <taxon>Gymnotidae</taxon>
        <taxon>Electrophorus</taxon>
    </lineage>
</organism>
<dbReference type="Pfam" id="PF24626">
    <property type="entry name" value="SH3_Tf2-1"/>
    <property type="match status" value="1"/>
</dbReference>
<evidence type="ECO:0000256" key="5">
    <source>
        <dbReference type="ARBA" id="ARBA00022842"/>
    </source>
</evidence>
<feature type="compositionally biased region" description="Basic and acidic residues" evidence="12">
    <location>
        <begin position="524"/>
        <end position="581"/>
    </location>
</feature>
<evidence type="ECO:0000256" key="9">
    <source>
        <dbReference type="ARBA" id="ARBA00023125"/>
    </source>
</evidence>
<keyword evidence="8" id="KW-0548">Nucleotidyltransferase</keyword>
<dbReference type="Gene3D" id="1.10.340.70">
    <property type="match status" value="1"/>
</dbReference>
<dbReference type="PANTHER" id="PTHR37984:SF15">
    <property type="entry name" value="INTEGRASE CATALYTIC DOMAIN-CONTAINING PROTEIN"/>
    <property type="match status" value="1"/>
</dbReference>
<keyword evidence="15" id="KW-1185">Reference proteome</keyword>
<dbReference type="Proteomes" id="UP001239994">
    <property type="component" value="Unassembled WGS sequence"/>
</dbReference>
<keyword evidence="10" id="KW-0233">DNA recombination</keyword>
<dbReference type="GO" id="GO:0003677">
    <property type="term" value="F:DNA binding"/>
    <property type="evidence" value="ECO:0007669"/>
    <property type="project" value="UniProtKB-KW"/>
</dbReference>
<comment type="caution">
    <text evidence="14">The sequence shown here is derived from an EMBL/GenBank/DDBJ whole genome shotgun (WGS) entry which is preliminary data.</text>
</comment>
<feature type="domain" description="Integrase catalytic" evidence="13">
    <location>
        <begin position="162"/>
        <end position="328"/>
    </location>
</feature>
<dbReference type="GO" id="GO:0003964">
    <property type="term" value="F:RNA-directed DNA polymerase activity"/>
    <property type="evidence" value="ECO:0007669"/>
    <property type="project" value="UniProtKB-KW"/>
</dbReference>
<proteinExistence type="predicted"/>
<keyword evidence="4" id="KW-0378">Hydrolase</keyword>
<dbReference type="InterPro" id="IPR056924">
    <property type="entry name" value="SH3_Tf2-1"/>
</dbReference>
<dbReference type="Gene3D" id="3.30.420.10">
    <property type="entry name" value="Ribonuclease H-like superfamily/Ribonuclease H"/>
    <property type="match status" value="1"/>
</dbReference>
<evidence type="ECO:0000256" key="4">
    <source>
        <dbReference type="ARBA" id="ARBA00022801"/>
    </source>
</evidence>
<dbReference type="InterPro" id="IPR036397">
    <property type="entry name" value="RNaseH_sf"/>
</dbReference>
<dbReference type="PROSITE" id="PS50994">
    <property type="entry name" value="INTEGRASE"/>
    <property type="match status" value="1"/>
</dbReference>
<dbReference type="GO" id="GO:0015074">
    <property type="term" value="P:DNA integration"/>
    <property type="evidence" value="ECO:0007669"/>
    <property type="project" value="UniProtKB-KW"/>
</dbReference>
<reference evidence="14" key="1">
    <citation type="submission" date="2023-03" db="EMBL/GenBank/DDBJ databases">
        <title>Electrophorus voltai genome.</title>
        <authorList>
            <person name="Bian C."/>
        </authorList>
    </citation>
    <scope>NUCLEOTIDE SEQUENCE</scope>
    <source>
        <strain evidence="14">CB-2022</strain>
        <tissue evidence="14">Muscle</tissue>
    </source>
</reference>
<dbReference type="AlphaFoldDB" id="A0AAD8Z2N3"/>
<dbReference type="GO" id="GO:0004190">
    <property type="term" value="F:aspartic-type endopeptidase activity"/>
    <property type="evidence" value="ECO:0007669"/>
    <property type="project" value="UniProtKB-KW"/>
</dbReference>
<keyword evidence="8" id="KW-0239">DNA-directed DNA polymerase</keyword>
<evidence type="ECO:0000313" key="15">
    <source>
        <dbReference type="Proteomes" id="UP001239994"/>
    </source>
</evidence>
<keyword evidence="7" id="KW-0695">RNA-directed DNA polymerase</keyword>
<dbReference type="InterPro" id="IPR012337">
    <property type="entry name" value="RNaseH-like_sf"/>
</dbReference>
<keyword evidence="8" id="KW-0808">Transferase</keyword>
<dbReference type="SUPFAM" id="SSF53098">
    <property type="entry name" value="Ribonuclease H-like"/>
    <property type="match status" value="1"/>
</dbReference>
<evidence type="ECO:0000256" key="1">
    <source>
        <dbReference type="ARBA" id="ARBA00022670"/>
    </source>
</evidence>
<evidence type="ECO:0000256" key="12">
    <source>
        <dbReference type="SAM" id="MobiDB-lite"/>
    </source>
</evidence>
<name>A0AAD8Z2N3_9TELE</name>
<evidence type="ECO:0000256" key="7">
    <source>
        <dbReference type="ARBA" id="ARBA00022918"/>
    </source>
</evidence>
<evidence type="ECO:0000313" key="14">
    <source>
        <dbReference type="EMBL" id="KAK1791331.1"/>
    </source>
</evidence>
<keyword evidence="5" id="KW-0460">Magnesium</keyword>
<keyword evidence="2" id="KW-0479">Metal-binding</keyword>
<evidence type="ECO:0000256" key="3">
    <source>
        <dbReference type="ARBA" id="ARBA00022750"/>
    </source>
</evidence>
<dbReference type="Pfam" id="PF17921">
    <property type="entry name" value="Integrase_H2C2"/>
    <property type="match status" value="1"/>
</dbReference>
<sequence length="595" mass="67709">MGRAGHQLQRGHGRRGTSRWGLFFTWFDFTISYRPSTKNIKTEALFLQWESSLPSAPPSTVIPGVRIVAPIQWGDEKAVCQARLTEPNPGGGPLGWLYVPKAVRVHVLECGCASPFSVHPGVTRTLEFLRRQFWWPSMEPDIRAFVLSHLRSVQGPQDKAHWSVAPTGCASEPLVSPVAQLYYRAVPSRGNMVILVVMDRFSKASHFFALPNLPSVKETAKLLFTQVVHLHGLPTDIVSDCRLQFTSWFCRAFCRLLGAEASLSSGFHPKSNSQTEKVNQDLEHTLCCLASSCPSSWSEHQLCAEFPHNTLWHASLGMSPFECQYGYALPMFPDQEADVGVRSAEQTIRCCCFACGFGYRCGNPCKLTPQYIGPFKVLRNVNPIYYRLALPLSLRVHLPFHVSRLRPVLCSVQYLVDWEGYGPKVQSWVPSRHVLDRDLHSGYLPAPFGLFARIVQLALGRQELPFPPFTGTRTRHEQKQDGQDEENRQDPDKTQEQTGQNQGQNTGLDEEQALEQKTQQKQTQKPEELEQKQHTKNHEQKWEQTQKRKEQDKKQEWTREQEQKQTEDVMSAGREDEEYKNAKQTRPGTKGQEQK</sequence>
<protein>
    <recommendedName>
        <fullName evidence="11">Gypsy retrotransposon integrase-like protein 1</fullName>
    </recommendedName>
</protein>
<evidence type="ECO:0000256" key="11">
    <source>
        <dbReference type="ARBA" id="ARBA00039658"/>
    </source>
</evidence>
<feature type="compositionally biased region" description="Low complexity" evidence="12">
    <location>
        <begin position="496"/>
        <end position="507"/>
    </location>
</feature>
<feature type="compositionally biased region" description="Basic and acidic residues" evidence="12">
    <location>
        <begin position="474"/>
        <end position="495"/>
    </location>
</feature>